<dbReference type="GO" id="GO:0004190">
    <property type="term" value="F:aspartic-type endopeptidase activity"/>
    <property type="evidence" value="ECO:0007669"/>
    <property type="project" value="InterPro"/>
</dbReference>
<evidence type="ECO:0000313" key="11">
    <source>
        <dbReference type="Proteomes" id="UP001329915"/>
    </source>
</evidence>
<keyword evidence="11" id="KW-1185">Reference proteome</keyword>
<dbReference type="EMBL" id="CP121694">
    <property type="protein sequence ID" value="WRO23122.1"/>
    <property type="molecule type" value="Genomic_DNA"/>
</dbReference>
<dbReference type="Pfam" id="PF06750">
    <property type="entry name" value="A24_N_bact"/>
    <property type="match status" value="1"/>
</dbReference>
<dbReference type="PANTHER" id="PTHR30487">
    <property type="entry name" value="TYPE 4 PREPILIN-LIKE PROTEINS LEADER PEPTIDE-PROCESSING ENZYME"/>
    <property type="match status" value="1"/>
</dbReference>
<feature type="transmembrane region" description="Helical" evidence="7">
    <location>
        <begin position="6"/>
        <end position="24"/>
    </location>
</feature>
<sequence>MTQIIVFLFGLVIGSFLNVVIYRLPLKQSIIFPASHCPNCGVHLLIRDLVPVLSWLFLQGRCRNCGTRISRRYPLIELFTALVFLILSLYFQGWQLIGLLFLAAILIAASAIDFKHGIIPNQLIIAGLVVGLADIFLNVSLTWQQQLLGFFTGGGLLLLLAVVSRGGMGGGDIKLTAVMGIFLGPKLVLVTLVLASALGAAAGVALILAGKKGRKDAIVFGPFLAVGALLALLWGETLLGWYFSTW</sequence>
<keyword evidence="3" id="KW-1003">Cell membrane</keyword>
<evidence type="ECO:0000259" key="9">
    <source>
        <dbReference type="Pfam" id="PF06750"/>
    </source>
</evidence>
<feature type="transmembrane region" description="Helical" evidence="7">
    <location>
        <begin position="147"/>
        <end position="166"/>
    </location>
</feature>
<evidence type="ECO:0000256" key="3">
    <source>
        <dbReference type="ARBA" id="ARBA00022475"/>
    </source>
</evidence>
<feature type="transmembrane region" description="Helical" evidence="7">
    <location>
        <begin position="123"/>
        <end position="141"/>
    </location>
</feature>
<feature type="transmembrane region" description="Helical" evidence="7">
    <location>
        <begin position="220"/>
        <end position="243"/>
    </location>
</feature>
<dbReference type="InterPro" id="IPR010627">
    <property type="entry name" value="Prepilin_pept_A24_N"/>
</dbReference>
<dbReference type="Proteomes" id="UP001329915">
    <property type="component" value="Chromosome"/>
</dbReference>
<accession>A0AAU0USB3</accession>
<gene>
    <name evidence="10" type="ORF">MFMK1_002970</name>
</gene>
<proteinExistence type="inferred from homology"/>
<dbReference type="PANTHER" id="PTHR30487:SF0">
    <property type="entry name" value="PREPILIN LEADER PEPTIDASE_N-METHYLTRANSFERASE-RELATED"/>
    <property type="match status" value="1"/>
</dbReference>
<evidence type="ECO:0000256" key="1">
    <source>
        <dbReference type="ARBA" id="ARBA00004651"/>
    </source>
</evidence>
<dbReference type="GO" id="GO:0005886">
    <property type="term" value="C:plasma membrane"/>
    <property type="evidence" value="ECO:0007669"/>
    <property type="project" value="UniProtKB-SubCell"/>
</dbReference>
<organism evidence="10 11">
    <name type="scientific">Metallumcola ferriviriculae</name>
    <dbReference type="NCBI Taxonomy" id="3039180"/>
    <lineage>
        <taxon>Bacteria</taxon>
        <taxon>Bacillati</taxon>
        <taxon>Bacillota</taxon>
        <taxon>Clostridia</taxon>
        <taxon>Neomoorellales</taxon>
        <taxon>Desulfitibacteraceae</taxon>
        <taxon>Metallumcola</taxon>
    </lineage>
</organism>
<reference evidence="10 11" key="1">
    <citation type="submission" date="2023-04" db="EMBL/GenBank/DDBJ databases">
        <authorList>
            <person name="Hsu D."/>
        </authorList>
    </citation>
    <scope>NUCLEOTIDE SEQUENCE [LARGE SCALE GENOMIC DNA]</scope>
    <source>
        <strain evidence="10 11">MK1</strain>
    </source>
</reference>
<keyword evidence="4 7" id="KW-0812">Transmembrane</keyword>
<evidence type="ECO:0000256" key="2">
    <source>
        <dbReference type="ARBA" id="ARBA00005801"/>
    </source>
</evidence>
<comment type="similarity">
    <text evidence="2">Belongs to the peptidase A24 family.</text>
</comment>
<dbReference type="Gene3D" id="1.20.120.1220">
    <property type="match status" value="1"/>
</dbReference>
<dbReference type="GO" id="GO:0006465">
    <property type="term" value="P:signal peptide processing"/>
    <property type="evidence" value="ECO:0007669"/>
    <property type="project" value="TreeGrafter"/>
</dbReference>
<evidence type="ECO:0000256" key="6">
    <source>
        <dbReference type="ARBA" id="ARBA00023136"/>
    </source>
</evidence>
<evidence type="ECO:0000256" key="4">
    <source>
        <dbReference type="ARBA" id="ARBA00022692"/>
    </source>
</evidence>
<dbReference type="Pfam" id="PF01478">
    <property type="entry name" value="Peptidase_A24"/>
    <property type="match status" value="1"/>
</dbReference>
<dbReference type="KEGG" id="dbc:MFMK1_002970"/>
<dbReference type="RefSeq" id="WP_366922508.1">
    <property type="nucleotide sequence ID" value="NZ_CP121694.1"/>
</dbReference>
<keyword evidence="5 7" id="KW-1133">Transmembrane helix</keyword>
<keyword evidence="6 7" id="KW-0472">Membrane</keyword>
<feature type="transmembrane region" description="Helical" evidence="7">
    <location>
        <begin position="187"/>
        <end position="208"/>
    </location>
</feature>
<name>A0AAU0USB3_9FIRM</name>
<feature type="domain" description="Prepilin type IV endopeptidase peptidase" evidence="8">
    <location>
        <begin position="100"/>
        <end position="203"/>
    </location>
</feature>
<evidence type="ECO:0000259" key="8">
    <source>
        <dbReference type="Pfam" id="PF01478"/>
    </source>
</evidence>
<protein>
    <submittedName>
        <fullName evidence="10">Prepilin peptidase</fullName>
    </submittedName>
</protein>
<feature type="domain" description="Prepilin peptidase A24 N-terminal" evidence="9">
    <location>
        <begin position="8"/>
        <end position="90"/>
    </location>
</feature>
<comment type="subcellular location">
    <subcellularLocation>
        <location evidence="1">Cell membrane</location>
        <topology evidence="1">Multi-pass membrane protein</topology>
    </subcellularLocation>
</comment>
<dbReference type="InterPro" id="IPR000045">
    <property type="entry name" value="Prepilin_IV_endopep_pep"/>
</dbReference>
<dbReference type="AlphaFoldDB" id="A0AAU0USB3"/>
<dbReference type="InterPro" id="IPR050882">
    <property type="entry name" value="Prepilin_peptidase/N-MTase"/>
</dbReference>
<evidence type="ECO:0000256" key="5">
    <source>
        <dbReference type="ARBA" id="ARBA00022989"/>
    </source>
</evidence>
<evidence type="ECO:0000313" key="10">
    <source>
        <dbReference type="EMBL" id="WRO23122.1"/>
    </source>
</evidence>
<evidence type="ECO:0000256" key="7">
    <source>
        <dbReference type="SAM" id="Phobius"/>
    </source>
</evidence>